<dbReference type="InterPro" id="IPR008271">
    <property type="entry name" value="Ser/Thr_kinase_AS"/>
</dbReference>
<evidence type="ECO:0000256" key="2">
    <source>
        <dbReference type="ARBA" id="ARBA00022741"/>
    </source>
</evidence>
<keyword evidence="3 8" id="KW-0418">Kinase</keyword>
<dbReference type="OrthoDB" id="5496361at2"/>
<keyword evidence="8" id="KW-0723">Serine/threonine-protein kinase</keyword>
<dbReference type="CDD" id="cd14014">
    <property type="entry name" value="STKc_PknB_like"/>
    <property type="match status" value="1"/>
</dbReference>
<evidence type="ECO:0000313" key="9">
    <source>
        <dbReference type="Proteomes" id="UP000064967"/>
    </source>
</evidence>
<dbReference type="GO" id="GO:0005524">
    <property type="term" value="F:ATP binding"/>
    <property type="evidence" value="ECO:0007669"/>
    <property type="project" value="UniProtKB-KW"/>
</dbReference>
<keyword evidence="2" id="KW-0547">Nucleotide-binding</keyword>
<dbReference type="RefSeq" id="WP_146653930.1">
    <property type="nucleotide sequence ID" value="NZ_CP012333.1"/>
</dbReference>
<dbReference type="PROSITE" id="PS50011">
    <property type="entry name" value="PROTEIN_KINASE_DOM"/>
    <property type="match status" value="1"/>
</dbReference>
<accession>A0A0K1QBE4</accession>
<feature type="transmembrane region" description="Helical" evidence="6">
    <location>
        <begin position="415"/>
        <end position="437"/>
    </location>
</feature>
<evidence type="ECO:0000256" key="4">
    <source>
        <dbReference type="ARBA" id="ARBA00022840"/>
    </source>
</evidence>
<evidence type="ECO:0000313" key="8">
    <source>
        <dbReference type="EMBL" id="AKV03111.1"/>
    </source>
</evidence>
<feature type="region of interest" description="Disordered" evidence="5">
    <location>
        <begin position="365"/>
        <end position="407"/>
    </location>
</feature>
<dbReference type="SUPFAM" id="SSF56112">
    <property type="entry name" value="Protein kinase-like (PK-like)"/>
    <property type="match status" value="1"/>
</dbReference>
<dbReference type="InterPro" id="IPR000719">
    <property type="entry name" value="Prot_kinase_dom"/>
</dbReference>
<feature type="domain" description="Protein kinase" evidence="7">
    <location>
        <begin position="55"/>
        <end position="330"/>
    </location>
</feature>
<evidence type="ECO:0000259" key="7">
    <source>
        <dbReference type="PROSITE" id="PS50011"/>
    </source>
</evidence>
<keyword evidence="9" id="KW-1185">Reference proteome</keyword>
<evidence type="ECO:0000256" key="1">
    <source>
        <dbReference type="ARBA" id="ARBA00022679"/>
    </source>
</evidence>
<dbReference type="AlphaFoldDB" id="A0A0K1QBE4"/>
<gene>
    <name evidence="8" type="ORF">AKJ09_09774</name>
</gene>
<dbReference type="KEGG" id="llu:AKJ09_09774"/>
<organism evidence="8 9">
    <name type="scientific">Labilithrix luteola</name>
    <dbReference type="NCBI Taxonomy" id="1391654"/>
    <lineage>
        <taxon>Bacteria</taxon>
        <taxon>Pseudomonadati</taxon>
        <taxon>Myxococcota</taxon>
        <taxon>Polyangia</taxon>
        <taxon>Polyangiales</taxon>
        <taxon>Labilitrichaceae</taxon>
        <taxon>Labilithrix</taxon>
    </lineage>
</organism>
<sequence>MASAATAQKRTCPRCGGAFDQDAAFCPRDGTKLQPEGDAVVPADPYLGTVIGDDIEIRAVAGVGGMGRVYRAHQRRVDRDVAVKILHRELSSNTQLVQRFHREAKIASKLQHPHVVEMYLAGQLPDGALYIVMEYLDGLSLASALASAGGTMPLGRAIGIILQICDAVGEGHARGIVHRDLKPENVMLVRRAEIIDWAKVLDFGIAKVSLGEQSMETAAGHIFGTARYISPEGAQGAIVGTPGDVYSIATIFYQLLAGRTPFHADQPVGMLIQHIHETPPLLRSWPNAKDVPEPIANVVMTNLAKDPAQRAPNARAFATAIAAAASQAAIAYDNTGLASRFAGSAGESRPSASGIALAQALEPTLDDSFKPPPMPAITPADGPAVTQSDPSPPPTARTGSLVATPEPSKDRKHSLVVVVLAFLLGIAIAVIVTQQIAKHGEEAHRSYVAKTRRALAESRYVTPPGNNVKELVTAGLQRWPDDGDLAAIRSDAAHEMVTRSMAARSAGDVGGALALVRDAAQLDPTDHSARMLRGQYEDDLRALENGTMTTGSPRVLVTAPSMAKPSAPITIDVRILPGNSGPNAKVAAMTLTIFQNLRTTNGTVVALVPVGDAFHFKAEANAPALGSYDVVFEATVDGRAIRAERDLDVLE</sequence>
<dbReference type="GO" id="GO:0004674">
    <property type="term" value="F:protein serine/threonine kinase activity"/>
    <property type="evidence" value="ECO:0007669"/>
    <property type="project" value="UniProtKB-KW"/>
</dbReference>
<evidence type="ECO:0000256" key="6">
    <source>
        <dbReference type="SAM" id="Phobius"/>
    </source>
</evidence>
<evidence type="ECO:0000256" key="3">
    <source>
        <dbReference type="ARBA" id="ARBA00022777"/>
    </source>
</evidence>
<keyword evidence="1" id="KW-0808">Transferase</keyword>
<dbReference type="EMBL" id="CP012333">
    <property type="protein sequence ID" value="AKV03111.1"/>
    <property type="molecule type" value="Genomic_DNA"/>
</dbReference>
<dbReference type="PANTHER" id="PTHR43289:SF6">
    <property type="entry name" value="SERINE_THREONINE-PROTEIN KINASE NEKL-3"/>
    <property type="match status" value="1"/>
</dbReference>
<dbReference type="Gene3D" id="1.10.510.10">
    <property type="entry name" value="Transferase(Phosphotransferase) domain 1"/>
    <property type="match status" value="1"/>
</dbReference>
<keyword evidence="6" id="KW-1133">Transmembrane helix</keyword>
<name>A0A0K1QBE4_9BACT</name>
<keyword evidence="4" id="KW-0067">ATP-binding</keyword>
<dbReference type="SMART" id="SM00220">
    <property type="entry name" value="S_TKc"/>
    <property type="match status" value="1"/>
</dbReference>
<dbReference type="InterPro" id="IPR011009">
    <property type="entry name" value="Kinase-like_dom_sf"/>
</dbReference>
<dbReference type="PANTHER" id="PTHR43289">
    <property type="entry name" value="MITOGEN-ACTIVATED PROTEIN KINASE KINASE KINASE 20-RELATED"/>
    <property type="match status" value="1"/>
</dbReference>
<reference evidence="8 9" key="1">
    <citation type="submission" date="2015-08" db="EMBL/GenBank/DDBJ databases">
        <authorList>
            <person name="Babu N.S."/>
            <person name="Beckwith C.J."/>
            <person name="Beseler K.G."/>
            <person name="Brison A."/>
            <person name="Carone J.V."/>
            <person name="Caskin T.P."/>
            <person name="Diamond M."/>
            <person name="Durham M.E."/>
            <person name="Foxe J.M."/>
            <person name="Go M."/>
            <person name="Henderson B.A."/>
            <person name="Jones I.B."/>
            <person name="McGettigan J.A."/>
            <person name="Micheletti S.J."/>
            <person name="Nasrallah M.E."/>
            <person name="Ortiz D."/>
            <person name="Piller C.R."/>
            <person name="Privatt S.R."/>
            <person name="Schneider S.L."/>
            <person name="Sharp S."/>
            <person name="Smith T.C."/>
            <person name="Stanton J.D."/>
            <person name="Ullery H.E."/>
            <person name="Wilson R.J."/>
            <person name="Serrano M.G."/>
            <person name="Buck G."/>
            <person name="Lee V."/>
            <person name="Wang Y."/>
            <person name="Carvalho R."/>
            <person name="Voegtly L."/>
            <person name="Shi R."/>
            <person name="Duckworth R."/>
            <person name="Johnson A."/>
            <person name="Loviza R."/>
            <person name="Walstead R."/>
            <person name="Shah Z."/>
            <person name="Kiflezghi M."/>
            <person name="Wade K."/>
            <person name="Ball S.L."/>
            <person name="Bradley K.W."/>
            <person name="Asai D.J."/>
            <person name="Bowman C.A."/>
            <person name="Russell D.A."/>
            <person name="Pope W.H."/>
            <person name="Jacobs-Sera D."/>
            <person name="Hendrix R.W."/>
            <person name="Hatfull G.F."/>
        </authorList>
    </citation>
    <scope>NUCLEOTIDE SEQUENCE [LARGE SCALE GENOMIC DNA]</scope>
    <source>
        <strain evidence="8 9">DSM 27648</strain>
    </source>
</reference>
<protein>
    <submittedName>
        <fullName evidence="8">Serine/threonine protein kinase</fullName>
    </submittedName>
</protein>
<dbReference type="PROSITE" id="PS00108">
    <property type="entry name" value="PROTEIN_KINASE_ST"/>
    <property type="match status" value="1"/>
</dbReference>
<dbReference type="Pfam" id="PF00069">
    <property type="entry name" value="Pkinase"/>
    <property type="match status" value="1"/>
</dbReference>
<dbReference type="Gene3D" id="3.30.200.20">
    <property type="entry name" value="Phosphorylase Kinase, domain 1"/>
    <property type="match status" value="1"/>
</dbReference>
<evidence type="ECO:0000256" key="5">
    <source>
        <dbReference type="SAM" id="MobiDB-lite"/>
    </source>
</evidence>
<keyword evidence="6" id="KW-0812">Transmembrane</keyword>
<dbReference type="Proteomes" id="UP000064967">
    <property type="component" value="Chromosome"/>
</dbReference>
<dbReference type="STRING" id="1391654.AKJ09_09774"/>
<keyword evidence="6" id="KW-0472">Membrane</keyword>
<proteinExistence type="predicted"/>